<name>A0ABU5GYE5_9BACT</name>
<feature type="region of interest" description="Disordered" evidence="1">
    <location>
        <begin position="265"/>
        <end position="303"/>
    </location>
</feature>
<evidence type="ECO:0000313" key="2">
    <source>
        <dbReference type="EMBL" id="MDY7226203.1"/>
    </source>
</evidence>
<dbReference type="EMBL" id="JAXIVS010000002">
    <property type="protein sequence ID" value="MDY7226203.1"/>
    <property type="molecule type" value="Genomic_DNA"/>
</dbReference>
<dbReference type="Gene3D" id="1.25.40.10">
    <property type="entry name" value="Tetratricopeptide repeat domain"/>
    <property type="match status" value="2"/>
</dbReference>
<accession>A0ABU5GYE5</accession>
<dbReference type="PANTHER" id="PTHR11102:SF160">
    <property type="entry name" value="ERAD-ASSOCIATED E3 UBIQUITIN-PROTEIN LIGASE COMPONENT HRD3"/>
    <property type="match status" value="1"/>
</dbReference>
<dbReference type="SUPFAM" id="SSF81901">
    <property type="entry name" value="HCP-like"/>
    <property type="match status" value="2"/>
</dbReference>
<comment type="caution">
    <text evidence="2">The sequence shown here is derived from an EMBL/GenBank/DDBJ whole genome shotgun (WGS) entry which is preliminary data.</text>
</comment>
<dbReference type="InterPro" id="IPR006597">
    <property type="entry name" value="Sel1-like"/>
</dbReference>
<reference evidence="2 3" key="1">
    <citation type="submission" date="2023-12" db="EMBL/GenBank/DDBJ databases">
        <title>the genome sequence of Hyalangium sp. s54d21.</title>
        <authorList>
            <person name="Zhang X."/>
        </authorList>
    </citation>
    <scope>NUCLEOTIDE SEQUENCE [LARGE SCALE GENOMIC DNA]</scope>
    <source>
        <strain evidence="3">s54d21</strain>
    </source>
</reference>
<evidence type="ECO:0000256" key="1">
    <source>
        <dbReference type="SAM" id="MobiDB-lite"/>
    </source>
</evidence>
<evidence type="ECO:0000313" key="3">
    <source>
        <dbReference type="Proteomes" id="UP001291309"/>
    </source>
</evidence>
<dbReference type="SMART" id="SM00671">
    <property type="entry name" value="SEL1"/>
    <property type="match status" value="6"/>
</dbReference>
<dbReference type="Proteomes" id="UP001291309">
    <property type="component" value="Unassembled WGS sequence"/>
</dbReference>
<proteinExistence type="predicted"/>
<dbReference type="RefSeq" id="WP_321544924.1">
    <property type="nucleotide sequence ID" value="NZ_JAXIVS010000002.1"/>
</dbReference>
<gene>
    <name evidence="2" type="ORF">SYV04_07400</name>
</gene>
<sequence length="303" mass="33325">MRPHGSKTRLADAAMERAWALEEAPVRDAEALFHAYLVAARAGNVDAMNNVGLHYAYGDGVRRDAALGARWLRRAALKGDALAAFNLGLFYAQGRGLRKNPAMARKWYWRSLSSGNLDAAANLADLLFASKDPKDWPQAVALYRQSMKRGNTAARYNLGLAYEQGKGTRRNRKKALQLYREAAEAGDVDAQLALGWCYLNGVGGPQDSLAAFRWYEQAARQREPRALFSLGEMFLEGLGIPPSQERALRYLRAAAELGHARSRRWLKHLEREPAPDTKPEAGTTSNPEPSAEPSPGPETPGPA</sequence>
<feature type="compositionally biased region" description="Basic and acidic residues" evidence="1">
    <location>
        <begin position="267"/>
        <end position="279"/>
    </location>
</feature>
<organism evidence="2 3">
    <name type="scientific">Hyalangium rubrum</name>
    <dbReference type="NCBI Taxonomy" id="3103134"/>
    <lineage>
        <taxon>Bacteria</taxon>
        <taxon>Pseudomonadati</taxon>
        <taxon>Myxococcota</taxon>
        <taxon>Myxococcia</taxon>
        <taxon>Myxococcales</taxon>
        <taxon>Cystobacterineae</taxon>
        <taxon>Archangiaceae</taxon>
        <taxon>Hyalangium</taxon>
    </lineage>
</organism>
<dbReference type="InterPro" id="IPR011990">
    <property type="entry name" value="TPR-like_helical_dom_sf"/>
</dbReference>
<protein>
    <submittedName>
        <fullName evidence="2">Tetratricopeptide repeat protein</fullName>
    </submittedName>
</protein>
<feature type="compositionally biased region" description="Pro residues" evidence="1">
    <location>
        <begin position="290"/>
        <end position="303"/>
    </location>
</feature>
<keyword evidence="3" id="KW-1185">Reference proteome</keyword>
<dbReference type="PANTHER" id="PTHR11102">
    <property type="entry name" value="SEL-1-LIKE PROTEIN"/>
    <property type="match status" value="1"/>
</dbReference>
<dbReference type="InterPro" id="IPR050767">
    <property type="entry name" value="Sel1_AlgK"/>
</dbReference>
<dbReference type="Pfam" id="PF08238">
    <property type="entry name" value="Sel1"/>
    <property type="match status" value="6"/>
</dbReference>